<dbReference type="InterPro" id="IPR024747">
    <property type="entry name" value="Pyridox_Oxase-rel"/>
</dbReference>
<protein>
    <submittedName>
        <fullName evidence="1">Pyridoxamine 5'-phosphate oxidase</fullName>
    </submittedName>
</protein>
<dbReference type="Pfam" id="PF12900">
    <property type="entry name" value="Pyridox_ox_2"/>
    <property type="match status" value="1"/>
</dbReference>
<dbReference type="Gene3D" id="2.30.110.10">
    <property type="entry name" value="Electron Transport, Fmn-binding Protein, Chain A"/>
    <property type="match status" value="1"/>
</dbReference>
<sequence>MDTGAVEAEAEILGVHDCWKYLQSTPVCRIAFPHGDTVEILPVNFVPSNGTVLIRTGEGTTLDSLPDGQAVSLEADGFNQYGTIAWSVVVKGRAEAADDAASHREASDGRLSPWQAGTKDRLVRVTPADVTGRRFVIAPPSSWAPQEPAGER</sequence>
<evidence type="ECO:0000313" key="1">
    <source>
        <dbReference type="EMBL" id="SDT33673.1"/>
    </source>
</evidence>
<dbReference type="RefSeq" id="WP_091720609.1">
    <property type="nucleotide sequence ID" value="NZ_CAUQLD010000006.1"/>
</dbReference>
<dbReference type="EMBL" id="LT629779">
    <property type="protein sequence ID" value="SDT33673.1"/>
    <property type="molecule type" value="Genomic_DNA"/>
</dbReference>
<dbReference type="OrthoDB" id="7062584at2"/>
<organism evidence="1 2">
    <name type="scientific">Pseudarthrobacter equi</name>
    <dbReference type="NCBI Taxonomy" id="728066"/>
    <lineage>
        <taxon>Bacteria</taxon>
        <taxon>Bacillati</taxon>
        <taxon>Actinomycetota</taxon>
        <taxon>Actinomycetes</taxon>
        <taxon>Micrococcales</taxon>
        <taxon>Micrococcaceae</taxon>
        <taxon>Pseudarthrobacter</taxon>
    </lineage>
</organism>
<dbReference type="AlphaFoldDB" id="A0A1H1ZJ42"/>
<gene>
    <name evidence="1" type="ORF">SAMN04489743_2481</name>
</gene>
<dbReference type="InterPro" id="IPR012349">
    <property type="entry name" value="Split_barrel_FMN-bd"/>
</dbReference>
<reference evidence="2" key="1">
    <citation type="submission" date="2016-10" db="EMBL/GenBank/DDBJ databases">
        <authorList>
            <person name="Varghese N."/>
            <person name="Submissions S."/>
        </authorList>
    </citation>
    <scope>NUCLEOTIDE SEQUENCE [LARGE SCALE GENOMIC DNA]</scope>
    <source>
        <strain evidence="2">IMMIB L-1606</strain>
    </source>
</reference>
<evidence type="ECO:0000313" key="2">
    <source>
        <dbReference type="Proteomes" id="UP000198751"/>
    </source>
</evidence>
<proteinExistence type="predicted"/>
<dbReference type="Proteomes" id="UP000198751">
    <property type="component" value="Chromosome I"/>
</dbReference>
<name>A0A1H1ZJ42_9MICC</name>
<keyword evidence="2" id="KW-1185">Reference proteome</keyword>
<accession>A0A1H1ZJ42</accession>
<dbReference type="SUPFAM" id="SSF50475">
    <property type="entry name" value="FMN-binding split barrel"/>
    <property type="match status" value="1"/>
</dbReference>